<gene>
    <name evidence="12" type="ORF">LTLLF_117335</name>
</gene>
<evidence type="ECO:0000256" key="6">
    <source>
        <dbReference type="ARBA" id="ARBA00022968"/>
    </source>
</evidence>
<dbReference type="SUPFAM" id="SSF52540">
    <property type="entry name" value="P-loop containing nucleoside triphosphate hydrolases"/>
    <property type="match status" value="1"/>
</dbReference>
<keyword evidence="8" id="KW-0333">Golgi apparatus</keyword>
<organism evidence="12 13">
    <name type="scientific">Microtus ochrogaster</name>
    <name type="common">Prairie vole</name>
    <dbReference type="NCBI Taxonomy" id="79684"/>
    <lineage>
        <taxon>Eukaryota</taxon>
        <taxon>Metazoa</taxon>
        <taxon>Chordata</taxon>
        <taxon>Craniata</taxon>
        <taxon>Vertebrata</taxon>
        <taxon>Euteleostomi</taxon>
        <taxon>Mammalia</taxon>
        <taxon>Eutheria</taxon>
        <taxon>Euarchontoglires</taxon>
        <taxon>Glires</taxon>
        <taxon>Rodentia</taxon>
        <taxon>Myomorpha</taxon>
        <taxon>Muroidea</taxon>
        <taxon>Cricetidae</taxon>
        <taxon>Arvicolinae</taxon>
        <taxon>Microtus</taxon>
    </lineage>
</organism>
<evidence type="ECO:0000256" key="1">
    <source>
        <dbReference type="ARBA" id="ARBA00004323"/>
    </source>
</evidence>
<dbReference type="GO" id="GO:0003924">
    <property type="term" value="F:GTPase activity"/>
    <property type="evidence" value="ECO:0007669"/>
    <property type="project" value="InterPro"/>
</dbReference>
<keyword evidence="12" id="KW-0675">Receptor</keyword>
<dbReference type="InterPro" id="IPR001806">
    <property type="entry name" value="Small_GTPase"/>
</dbReference>
<dbReference type="GO" id="GO:0005525">
    <property type="term" value="F:GTP binding"/>
    <property type="evidence" value="ECO:0007669"/>
    <property type="project" value="InterPro"/>
</dbReference>
<reference evidence="12" key="1">
    <citation type="submission" date="2020-03" db="EMBL/GenBank/DDBJ databases">
        <title>Studies in the Genomics of Life Span.</title>
        <authorList>
            <person name="Glass D."/>
        </authorList>
    </citation>
    <scope>NUCLEOTIDE SEQUENCE</scope>
    <source>
        <strain evidence="12">LTLLF</strain>
        <tissue evidence="12">Muscle</tissue>
    </source>
</reference>
<evidence type="ECO:0000256" key="3">
    <source>
        <dbReference type="ARBA" id="ARBA00022490"/>
    </source>
</evidence>
<dbReference type="InterPro" id="IPR027417">
    <property type="entry name" value="P-loop_NTPase"/>
</dbReference>
<proteinExistence type="predicted"/>
<protein>
    <submittedName>
        <fullName evidence="12">Bombesin receptor-activated protein-like protein</fullName>
    </submittedName>
</protein>
<dbReference type="EMBL" id="JAATJU010012500">
    <property type="protein sequence ID" value="KAH0518158.1"/>
    <property type="molecule type" value="Genomic_DNA"/>
</dbReference>
<keyword evidence="7 11" id="KW-1133">Transmembrane helix</keyword>
<evidence type="ECO:0000256" key="4">
    <source>
        <dbReference type="ARBA" id="ARBA00022692"/>
    </source>
</evidence>
<dbReference type="PANTHER" id="PTHR35259:SF1">
    <property type="entry name" value="BOMBESIN RECEPTOR-ACTIVATED PROTEIN C6ORF89"/>
    <property type="match status" value="1"/>
</dbReference>
<dbReference type="InterPro" id="IPR038757">
    <property type="entry name" value="BRAP"/>
</dbReference>
<evidence type="ECO:0000256" key="11">
    <source>
        <dbReference type="SAM" id="Phobius"/>
    </source>
</evidence>
<dbReference type="AlphaFoldDB" id="A0A8J6GWL4"/>
<feature type="coiled-coil region" evidence="10">
    <location>
        <begin position="83"/>
        <end position="172"/>
    </location>
</feature>
<evidence type="ECO:0000256" key="9">
    <source>
        <dbReference type="ARBA" id="ARBA00023136"/>
    </source>
</evidence>
<comment type="subcellular location">
    <subcellularLocation>
        <location evidence="2">Cytoplasm</location>
    </subcellularLocation>
    <subcellularLocation>
        <location evidence="1">Golgi apparatus membrane</location>
        <topology evidence="1">Single-pass type II membrane protein</topology>
    </subcellularLocation>
</comment>
<evidence type="ECO:0000256" key="2">
    <source>
        <dbReference type="ARBA" id="ARBA00004496"/>
    </source>
</evidence>
<evidence type="ECO:0000256" key="5">
    <source>
        <dbReference type="ARBA" id="ARBA00022741"/>
    </source>
</evidence>
<name>A0A8J6GWL4_MICOH</name>
<feature type="non-terminal residue" evidence="12">
    <location>
        <position position="1"/>
    </location>
</feature>
<evidence type="ECO:0000313" key="13">
    <source>
        <dbReference type="Proteomes" id="UP000710432"/>
    </source>
</evidence>
<evidence type="ECO:0000256" key="7">
    <source>
        <dbReference type="ARBA" id="ARBA00022989"/>
    </source>
</evidence>
<keyword evidence="3" id="KW-0963">Cytoplasm</keyword>
<keyword evidence="5" id="KW-0547">Nucleotide-binding</keyword>
<dbReference type="GO" id="GO:0000139">
    <property type="term" value="C:Golgi membrane"/>
    <property type="evidence" value="ECO:0007669"/>
    <property type="project" value="UniProtKB-SubCell"/>
</dbReference>
<dbReference type="GO" id="GO:0005730">
    <property type="term" value="C:nucleolus"/>
    <property type="evidence" value="ECO:0007669"/>
    <property type="project" value="TreeGrafter"/>
</dbReference>
<feature type="transmembrane region" description="Helical" evidence="11">
    <location>
        <begin position="353"/>
        <end position="377"/>
    </location>
</feature>
<keyword evidence="10" id="KW-0175">Coiled coil</keyword>
<dbReference type="PANTHER" id="PTHR35259">
    <property type="entry name" value="BOMBESIN RECEPTOR-ACTIVATED PROTEIN C6ORF89"/>
    <property type="match status" value="1"/>
</dbReference>
<accession>A0A8J6GWL4</accession>
<comment type="caution">
    <text evidence="12">The sequence shown here is derived from an EMBL/GenBank/DDBJ whole genome shotgun (WGS) entry which is preliminary data.</text>
</comment>
<keyword evidence="4 11" id="KW-0812">Transmembrane</keyword>
<evidence type="ECO:0000256" key="8">
    <source>
        <dbReference type="ARBA" id="ARBA00023034"/>
    </source>
</evidence>
<evidence type="ECO:0000313" key="12">
    <source>
        <dbReference type="EMBL" id="KAH0518158.1"/>
    </source>
</evidence>
<keyword evidence="6" id="KW-0735">Signal-anchor</keyword>
<sequence length="646" mass="73400">VFGFSPRTHRLRRKRQVPSQRASGAFSLPALEEADAKEKEAFLALVGQMGTGHSLSEQAEIWRLWGELQQEEPQLAGNLEGFLAKMSSRLQEARADREALERTLRKQDSDHLHKVRQLYEETEEQIRREKQQLQAQSKSRGMALSTHMQEVLEAKEQEVQRLAEGQRELEAQLLHLSSSQQEASWENLQLREAERDLAGQLEEVRGQLQVTRGHLNTARGRVSWQIEEEPRQDAGADGVAMVLLGNKMDCEEERQVPTEAGRRLAQELGISFGECSAILGHNILEPLMNLARDLILEDMDLAANEISIYDKLSETVDLVRQTGHQCGMSEKAIEKFIRRLLEKNEPQRGPPQYPLLLAIYKVLLTLGLILFAAYFIIQPFSSLAPEPVLSGAHTWRSLIHHIRLMSLPIAKKYMSEAKGVPLQGGEEDKPFPDFDLWSSSDCEQNESEPIPANCTACAQIFPLKVTLPEDTPKTFERLRPLVIKTGQPLLSSEIQHFSCQYPEATEGFTEGFLTKWWRCFPERWFPFPYPWRRPLNRSQILRELFPVFTQLPFPKDVSLNKCFLIHPEPVLGSKMHKVHELFAVGSGKAMLQLIPPFQCRRHCQFVTMPIGPGDIGYADAAHWKVYVAARGVQPLVICDGTTLSEQ</sequence>
<dbReference type="Pfam" id="PF00071">
    <property type="entry name" value="Ras"/>
    <property type="match status" value="1"/>
</dbReference>
<keyword evidence="9 11" id="KW-0472">Membrane</keyword>
<evidence type="ECO:0000256" key="10">
    <source>
        <dbReference type="SAM" id="Coils"/>
    </source>
</evidence>
<dbReference type="Gene3D" id="3.40.50.300">
    <property type="entry name" value="P-loop containing nucleotide triphosphate hydrolases"/>
    <property type="match status" value="1"/>
</dbReference>
<dbReference type="Proteomes" id="UP000710432">
    <property type="component" value="Unassembled WGS sequence"/>
</dbReference>